<dbReference type="EMBL" id="GAIX01002196">
    <property type="protein sequence ID" value="JAA90364.1"/>
    <property type="molecule type" value="Transcribed_RNA"/>
</dbReference>
<feature type="non-terminal residue" evidence="1">
    <location>
        <position position="79"/>
    </location>
</feature>
<feature type="non-terminal residue" evidence="1">
    <location>
        <position position="1"/>
    </location>
</feature>
<protein>
    <submittedName>
        <fullName evidence="1">Uncharacterized protein</fullName>
    </submittedName>
</protein>
<accession>S4PHN5</accession>
<proteinExistence type="predicted"/>
<organism evidence="1">
    <name type="scientific">Pararge aegeria</name>
    <name type="common">speckled wood butterfly</name>
    <dbReference type="NCBI Taxonomy" id="116150"/>
    <lineage>
        <taxon>Eukaryota</taxon>
        <taxon>Metazoa</taxon>
        <taxon>Ecdysozoa</taxon>
        <taxon>Arthropoda</taxon>
        <taxon>Hexapoda</taxon>
        <taxon>Insecta</taxon>
        <taxon>Pterygota</taxon>
        <taxon>Neoptera</taxon>
        <taxon>Endopterygota</taxon>
        <taxon>Lepidoptera</taxon>
        <taxon>Glossata</taxon>
        <taxon>Ditrysia</taxon>
        <taxon>Papilionoidea</taxon>
        <taxon>Nymphalidae</taxon>
        <taxon>Satyrinae</taxon>
        <taxon>Satyrini</taxon>
        <taxon>Parargina</taxon>
        <taxon>Pararge</taxon>
    </lineage>
</organism>
<reference evidence="1" key="2">
    <citation type="submission" date="2013-05" db="EMBL/GenBank/DDBJ databases">
        <authorList>
            <person name="Carter J.-M."/>
            <person name="Baker S.C."/>
            <person name="Pink R."/>
            <person name="Carter D.R.F."/>
            <person name="Collins A."/>
            <person name="Tomlin J."/>
            <person name="Gibbs M."/>
            <person name="Breuker C.J."/>
        </authorList>
    </citation>
    <scope>NUCLEOTIDE SEQUENCE</scope>
    <source>
        <tissue evidence="1">Ovary</tissue>
    </source>
</reference>
<dbReference type="AlphaFoldDB" id="S4PHN5"/>
<reference evidence="1" key="1">
    <citation type="journal article" date="2013" name="BMC Genomics">
        <title>Unscrambling butterfly oogenesis.</title>
        <authorList>
            <person name="Carter J.M."/>
            <person name="Baker S.C."/>
            <person name="Pink R."/>
            <person name="Carter D.R."/>
            <person name="Collins A."/>
            <person name="Tomlin J."/>
            <person name="Gibbs M."/>
            <person name="Breuker C.J."/>
        </authorList>
    </citation>
    <scope>NUCLEOTIDE SEQUENCE</scope>
    <source>
        <tissue evidence="1">Ovary</tissue>
    </source>
</reference>
<sequence length="79" mass="9503">IFSYWLAFLHFIRLRKLIQVHWRQIIPHSNEVCKICQNCSFNRTVCTILTHYIIKPRIACSFSPNIFNSYLYELVVKIT</sequence>
<evidence type="ECO:0000313" key="1">
    <source>
        <dbReference type="EMBL" id="JAA90364.1"/>
    </source>
</evidence>
<name>S4PHN5_9NEOP</name>